<dbReference type="SUPFAM" id="SSF52833">
    <property type="entry name" value="Thioredoxin-like"/>
    <property type="match status" value="1"/>
</dbReference>
<evidence type="ECO:0000256" key="4">
    <source>
        <dbReference type="ARBA" id="ARBA00022989"/>
    </source>
</evidence>
<keyword evidence="3" id="KW-0201">Cytochrome c-type biogenesis</keyword>
<feature type="transmembrane region" description="Helical" evidence="6">
    <location>
        <begin position="402"/>
        <end position="422"/>
    </location>
</feature>
<dbReference type="Proteomes" id="UP000295304">
    <property type="component" value="Unassembled WGS sequence"/>
</dbReference>
<sequence>MATFVFNLFPRTLRRFSLIVAAALAVVTTIGVPVNDADAQGAPSLASPWSSEQYATVRLESERIATGDKSAITLGLHFKLKEGWKIYWRAPGDAGYPPRIDWSGSQNLDGAHFIWPHPKRFSVLGFETMGYKNEVVLPIRARITDPTKPLVLHAKVDYLACAELCVPYTANITLNVPSGPGAPSAEAHLIQQYVSQVPLTGAAAPIAVKSAIFRPDPNDPDKGILRITATARTPFVSPDVFIEGASELVFSAPKTTLNGVDAILDVPVEGVKYLSAPFTGRKITLTVVDPPLSAQSDATVKAGAPLATGPAHTGGVSLLAILGLALLGGLILNLMPCVLPVLSIKLLGVVRHGGGDVRDVRLSFIATSAGIVASFLVLAGALAGLKAAGTVIGWGIQFQQPWFLIAMTVIITLFAGNLWGFFEFRLPYAFSAIGTGGRDHQGLAGHFFSGAFATLLATPCSAPFLGTAVGFALARGTTEIFAIFAVLGIGLALPYLLVAAFPRLATRLPKPGRWMEVLRRILGFVLAATAIWLLSVLKAQVGDTAAILIGALMATSIGVLWLHKRLPERFAPAGWAALLSLFIVAFLVPTMAFLRPATPQSQSTPALNALWKPFDEAAISRLVAQGKTVFVDVTADWCITCQANKALVLSKDDIMKRLEAADVIAMEADWTQPNDAIARFLSRYDRYGIPFNIVYGPGAPKGVVLPELLTTDAVLNALNAAALHKR</sequence>
<dbReference type="InterPro" id="IPR036249">
    <property type="entry name" value="Thioredoxin-like_sf"/>
</dbReference>
<keyword evidence="11" id="KW-1185">Reference proteome</keyword>
<evidence type="ECO:0000256" key="2">
    <source>
        <dbReference type="ARBA" id="ARBA00022692"/>
    </source>
</evidence>
<organism evidence="10 11">
    <name type="scientific">Varunaivibrio sulfuroxidans</name>
    <dbReference type="NCBI Taxonomy" id="1773489"/>
    <lineage>
        <taxon>Bacteria</taxon>
        <taxon>Pseudomonadati</taxon>
        <taxon>Pseudomonadota</taxon>
        <taxon>Alphaproteobacteria</taxon>
        <taxon>Rhodospirillales</taxon>
        <taxon>Magnetovibrionaceae</taxon>
        <taxon>Varunaivibrio</taxon>
    </lineage>
</organism>
<evidence type="ECO:0000313" key="11">
    <source>
        <dbReference type="Proteomes" id="UP000295304"/>
    </source>
</evidence>
<dbReference type="RefSeq" id="WP_165886317.1">
    <property type="nucleotide sequence ID" value="NZ_CP119676.1"/>
</dbReference>
<feature type="signal peptide" evidence="7">
    <location>
        <begin position="1"/>
        <end position="22"/>
    </location>
</feature>
<feature type="chain" id="PRO_5020850421" evidence="7">
    <location>
        <begin position="23"/>
        <end position="726"/>
    </location>
</feature>
<gene>
    <name evidence="10" type="ORF">EDD55_105204</name>
</gene>
<dbReference type="Gene3D" id="3.40.30.10">
    <property type="entry name" value="Glutaredoxin"/>
    <property type="match status" value="1"/>
</dbReference>
<feature type="transmembrane region" description="Helical" evidence="6">
    <location>
        <begin position="521"/>
        <end position="539"/>
    </location>
</feature>
<protein>
    <submittedName>
        <fullName evidence="10">Suppressor for copper-sensitivity B</fullName>
    </submittedName>
</protein>
<dbReference type="EMBL" id="SLZW01000005">
    <property type="protein sequence ID" value="TCS62656.1"/>
    <property type="molecule type" value="Genomic_DNA"/>
</dbReference>
<feature type="transmembrane region" description="Helical" evidence="6">
    <location>
        <begin position="575"/>
        <end position="594"/>
    </location>
</feature>
<comment type="caution">
    <text evidence="10">The sequence shown here is derived from an EMBL/GenBank/DDBJ whole genome shotgun (WGS) entry which is preliminary data.</text>
</comment>
<feature type="domain" description="Thiol:disulfide interchange protein DsbD N-terminal" evidence="9">
    <location>
        <begin position="68"/>
        <end position="174"/>
    </location>
</feature>
<dbReference type="AlphaFoldDB" id="A0A4R3JC10"/>
<dbReference type="InterPro" id="IPR028250">
    <property type="entry name" value="DsbDN"/>
</dbReference>
<comment type="subcellular location">
    <subcellularLocation>
        <location evidence="1">Membrane</location>
        <topology evidence="1">Multi-pass membrane protein</topology>
    </subcellularLocation>
</comment>
<keyword evidence="5 6" id="KW-0472">Membrane</keyword>
<dbReference type="PANTHER" id="PTHR32234">
    <property type="entry name" value="THIOL:DISULFIDE INTERCHANGE PROTEIN DSBD"/>
    <property type="match status" value="1"/>
</dbReference>
<evidence type="ECO:0000313" key="10">
    <source>
        <dbReference type="EMBL" id="TCS62656.1"/>
    </source>
</evidence>
<keyword evidence="4 6" id="KW-1133">Transmembrane helix</keyword>
<dbReference type="InterPro" id="IPR003834">
    <property type="entry name" value="Cyt_c_assmbl_TM_dom"/>
</dbReference>
<dbReference type="Pfam" id="PF11412">
    <property type="entry name" value="DsbD_N"/>
    <property type="match status" value="1"/>
</dbReference>
<evidence type="ECO:0000259" key="8">
    <source>
        <dbReference type="Pfam" id="PF02683"/>
    </source>
</evidence>
<proteinExistence type="predicted"/>
<dbReference type="GO" id="GO:0045454">
    <property type="term" value="P:cell redox homeostasis"/>
    <property type="evidence" value="ECO:0007669"/>
    <property type="project" value="TreeGrafter"/>
</dbReference>
<feature type="transmembrane region" description="Helical" evidence="6">
    <location>
        <begin position="362"/>
        <end position="382"/>
    </location>
</feature>
<reference evidence="10 11" key="1">
    <citation type="submission" date="2019-03" db="EMBL/GenBank/DDBJ databases">
        <title>Genomic Encyclopedia of Type Strains, Phase IV (KMG-IV): sequencing the most valuable type-strain genomes for metagenomic binning, comparative biology and taxonomic classification.</title>
        <authorList>
            <person name="Goeker M."/>
        </authorList>
    </citation>
    <scope>NUCLEOTIDE SEQUENCE [LARGE SCALE GENOMIC DNA]</scope>
    <source>
        <strain evidence="10 11">DSM 101688</strain>
    </source>
</reference>
<evidence type="ECO:0000259" key="9">
    <source>
        <dbReference type="Pfam" id="PF11412"/>
    </source>
</evidence>
<dbReference type="GO" id="GO:0015035">
    <property type="term" value="F:protein-disulfide reductase activity"/>
    <property type="evidence" value="ECO:0007669"/>
    <property type="project" value="TreeGrafter"/>
</dbReference>
<evidence type="ECO:0000256" key="5">
    <source>
        <dbReference type="ARBA" id="ARBA00023136"/>
    </source>
</evidence>
<feature type="transmembrane region" description="Helical" evidence="6">
    <location>
        <begin position="318"/>
        <end position="342"/>
    </location>
</feature>
<feature type="transmembrane region" description="Helical" evidence="6">
    <location>
        <begin position="545"/>
        <end position="563"/>
    </location>
</feature>
<dbReference type="Pfam" id="PF13899">
    <property type="entry name" value="Thioredoxin_7"/>
    <property type="match status" value="1"/>
</dbReference>
<feature type="transmembrane region" description="Helical" evidence="6">
    <location>
        <begin position="480"/>
        <end position="501"/>
    </location>
</feature>
<evidence type="ECO:0000256" key="7">
    <source>
        <dbReference type="SAM" id="SignalP"/>
    </source>
</evidence>
<dbReference type="Pfam" id="PF02683">
    <property type="entry name" value="DsbD_TM"/>
    <property type="match status" value="1"/>
</dbReference>
<dbReference type="GO" id="GO:0016020">
    <property type="term" value="C:membrane"/>
    <property type="evidence" value="ECO:0007669"/>
    <property type="project" value="UniProtKB-SubCell"/>
</dbReference>
<feature type="domain" description="Cytochrome C biogenesis protein transmembrane" evidence="8">
    <location>
        <begin position="319"/>
        <end position="535"/>
    </location>
</feature>
<keyword evidence="2 6" id="KW-0812">Transmembrane</keyword>
<dbReference type="GO" id="GO:0017004">
    <property type="term" value="P:cytochrome complex assembly"/>
    <property type="evidence" value="ECO:0007669"/>
    <property type="project" value="UniProtKB-KW"/>
</dbReference>
<evidence type="ECO:0000256" key="3">
    <source>
        <dbReference type="ARBA" id="ARBA00022748"/>
    </source>
</evidence>
<dbReference type="PANTHER" id="PTHR32234:SF3">
    <property type="entry name" value="SUPPRESSION OF COPPER SENSITIVITY PROTEIN"/>
    <property type="match status" value="1"/>
</dbReference>
<dbReference type="InterPro" id="IPR035671">
    <property type="entry name" value="DsbD_gamma"/>
</dbReference>
<feature type="transmembrane region" description="Helical" evidence="6">
    <location>
        <begin position="443"/>
        <end position="474"/>
    </location>
</feature>
<accession>A0A4R3JC10</accession>
<keyword evidence="7" id="KW-0732">Signal</keyword>
<evidence type="ECO:0000256" key="6">
    <source>
        <dbReference type="SAM" id="Phobius"/>
    </source>
</evidence>
<evidence type="ECO:0000256" key="1">
    <source>
        <dbReference type="ARBA" id="ARBA00004141"/>
    </source>
</evidence>
<dbReference type="CDD" id="cd02953">
    <property type="entry name" value="DsbDgamma"/>
    <property type="match status" value="1"/>
</dbReference>
<name>A0A4R3JC10_9PROT</name>